<accession>A0A3D9UPB7</accession>
<protein>
    <submittedName>
        <fullName evidence="2">DUF2975 family protein</fullName>
    </submittedName>
</protein>
<dbReference type="OrthoDB" id="5119249at2"/>
<keyword evidence="1" id="KW-0472">Membrane</keyword>
<comment type="caution">
    <text evidence="2">The sequence shown here is derived from an EMBL/GenBank/DDBJ whole genome shotgun (WGS) entry which is preliminary data.</text>
</comment>
<evidence type="ECO:0000313" key="2">
    <source>
        <dbReference type="EMBL" id="REF31282.1"/>
    </source>
</evidence>
<dbReference type="RefSeq" id="WP_115923145.1">
    <property type="nucleotide sequence ID" value="NZ_QTUA01000001.1"/>
</dbReference>
<dbReference type="AlphaFoldDB" id="A0A3D9UPB7"/>
<keyword evidence="1" id="KW-0812">Transmembrane</keyword>
<keyword evidence="1" id="KW-1133">Transmembrane helix</keyword>
<evidence type="ECO:0000256" key="1">
    <source>
        <dbReference type="SAM" id="Phobius"/>
    </source>
</evidence>
<organism evidence="2 3">
    <name type="scientific">Calidifontibacter indicus</name>
    <dbReference type="NCBI Taxonomy" id="419650"/>
    <lineage>
        <taxon>Bacteria</taxon>
        <taxon>Bacillati</taxon>
        <taxon>Actinomycetota</taxon>
        <taxon>Actinomycetes</taxon>
        <taxon>Micrococcales</taxon>
        <taxon>Dermacoccaceae</taxon>
        <taxon>Calidifontibacter</taxon>
    </lineage>
</organism>
<feature type="transmembrane region" description="Helical" evidence="1">
    <location>
        <begin position="173"/>
        <end position="191"/>
    </location>
</feature>
<sequence length="203" mass="21527">MNSTARRSVWSFGRTDHWFLQIVLSVIAIGSIIGLVAGPIARWINGDPVPVDYSGKATIDALNRAGLKYDDVSTTVQVPVGEVGPRIWSLLPDLALCGLVLAALWLVFGVARDISRGNPFVPLNVRRIRTIAALALVGSIVVPMLTSMGQAMVVAGTALDALQPQGFSVTFPLWPIGAALVVALIAEAFAAGDRMRDDLEGVI</sequence>
<gene>
    <name evidence="2" type="ORF">DFJ65_2338</name>
</gene>
<reference evidence="2 3" key="1">
    <citation type="submission" date="2018-08" db="EMBL/GenBank/DDBJ databases">
        <title>Sequencing the genomes of 1000 actinobacteria strains.</title>
        <authorList>
            <person name="Klenk H.-P."/>
        </authorList>
    </citation>
    <scope>NUCLEOTIDE SEQUENCE [LARGE SCALE GENOMIC DNA]</scope>
    <source>
        <strain evidence="2 3">DSM 22967</strain>
    </source>
</reference>
<dbReference type="EMBL" id="QTUA01000001">
    <property type="protein sequence ID" value="REF31282.1"/>
    <property type="molecule type" value="Genomic_DNA"/>
</dbReference>
<dbReference type="Proteomes" id="UP000256253">
    <property type="component" value="Unassembled WGS sequence"/>
</dbReference>
<name>A0A3D9UPB7_9MICO</name>
<proteinExistence type="predicted"/>
<feature type="transmembrane region" description="Helical" evidence="1">
    <location>
        <begin position="87"/>
        <end position="110"/>
    </location>
</feature>
<evidence type="ECO:0000313" key="3">
    <source>
        <dbReference type="Proteomes" id="UP000256253"/>
    </source>
</evidence>
<feature type="transmembrane region" description="Helical" evidence="1">
    <location>
        <begin position="131"/>
        <end position="153"/>
    </location>
</feature>
<keyword evidence="3" id="KW-1185">Reference proteome</keyword>
<dbReference type="InterPro" id="IPR021354">
    <property type="entry name" value="DUF2975"/>
</dbReference>
<feature type="transmembrane region" description="Helical" evidence="1">
    <location>
        <begin position="20"/>
        <end position="44"/>
    </location>
</feature>
<dbReference type="Pfam" id="PF11188">
    <property type="entry name" value="DUF2975"/>
    <property type="match status" value="1"/>
</dbReference>